<proteinExistence type="predicted"/>
<protein>
    <submittedName>
        <fullName evidence="1">Uncharacterized protein</fullName>
    </submittedName>
</protein>
<sequence>MVVAPYLDAFTPAAAGCSKKRRWFQHLQDPVPAKKLFGSSTVRRLLHPLAVANCSKNGRWFQLQRTPLPAYCVAGCSFPLSEVLALPVQAHRLNGSSTTTVVRDATLTDGNQKIAMAASAFGCGDHGEERSKLAMAFARNCRKVACSGQGASRASFLCPSSSYFAAGKKEGDGQRRRWKGEKKH</sequence>
<name>A0A453GJN3_AEGTS</name>
<organism evidence="1 2">
    <name type="scientific">Aegilops tauschii subsp. strangulata</name>
    <name type="common">Goatgrass</name>
    <dbReference type="NCBI Taxonomy" id="200361"/>
    <lineage>
        <taxon>Eukaryota</taxon>
        <taxon>Viridiplantae</taxon>
        <taxon>Streptophyta</taxon>
        <taxon>Embryophyta</taxon>
        <taxon>Tracheophyta</taxon>
        <taxon>Spermatophyta</taxon>
        <taxon>Magnoliopsida</taxon>
        <taxon>Liliopsida</taxon>
        <taxon>Poales</taxon>
        <taxon>Poaceae</taxon>
        <taxon>BOP clade</taxon>
        <taxon>Pooideae</taxon>
        <taxon>Triticodae</taxon>
        <taxon>Triticeae</taxon>
        <taxon>Triticinae</taxon>
        <taxon>Aegilops</taxon>
    </lineage>
</organism>
<evidence type="ECO:0000313" key="2">
    <source>
        <dbReference type="Proteomes" id="UP000015105"/>
    </source>
</evidence>
<evidence type="ECO:0000313" key="1">
    <source>
        <dbReference type="EnsemblPlants" id="AET3Gv21055200.3"/>
    </source>
</evidence>
<dbReference type="Gramene" id="AET3Gv21055200.3">
    <property type="protein sequence ID" value="AET3Gv21055200.3"/>
    <property type="gene ID" value="AET3Gv21055200"/>
</dbReference>
<accession>A0A453GJN3</accession>
<dbReference type="AlphaFoldDB" id="A0A453GJN3"/>
<reference evidence="2" key="1">
    <citation type="journal article" date="2014" name="Science">
        <title>Ancient hybridizations among the ancestral genomes of bread wheat.</title>
        <authorList>
            <consortium name="International Wheat Genome Sequencing Consortium,"/>
            <person name="Marcussen T."/>
            <person name="Sandve S.R."/>
            <person name="Heier L."/>
            <person name="Spannagl M."/>
            <person name="Pfeifer M."/>
            <person name="Jakobsen K.S."/>
            <person name="Wulff B.B."/>
            <person name="Steuernagel B."/>
            <person name="Mayer K.F."/>
            <person name="Olsen O.A."/>
        </authorList>
    </citation>
    <scope>NUCLEOTIDE SEQUENCE [LARGE SCALE GENOMIC DNA]</scope>
    <source>
        <strain evidence="2">cv. AL8/78</strain>
    </source>
</reference>
<reference evidence="1" key="3">
    <citation type="journal article" date="2017" name="Nature">
        <title>Genome sequence of the progenitor of the wheat D genome Aegilops tauschii.</title>
        <authorList>
            <person name="Luo M.C."/>
            <person name="Gu Y.Q."/>
            <person name="Puiu D."/>
            <person name="Wang H."/>
            <person name="Twardziok S.O."/>
            <person name="Deal K.R."/>
            <person name="Huo N."/>
            <person name="Zhu T."/>
            <person name="Wang L."/>
            <person name="Wang Y."/>
            <person name="McGuire P.E."/>
            <person name="Liu S."/>
            <person name="Long H."/>
            <person name="Ramasamy R.K."/>
            <person name="Rodriguez J.C."/>
            <person name="Van S.L."/>
            <person name="Yuan L."/>
            <person name="Wang Z."/>
            <person name="Xia Z."/>
            <person name="Xiao L."/>
            <person name="Anderson O.D."/>
            <person name="Ouyang S."/>
            <person name="Liang Y."/>
            <person name="Zimin A.V."/>
            <person name="Pertea G."/>
            <person name="Qi P."/>
            <person name="Bennetzen J.L."/>
            <person name="Dai X."/>
            <person name="Dawson M.W."/>
            <person name="Muller H.G."/>
            <person name="Kugler K."/>
            <person name="Rivarola-Duarte L."/>
            <person name="Spannagl M."/>
            <person name="Mayer K.F.X."/>
            <person name="Lu F.H."/>
            <person name="Bevan M.W."/>
            <person name="Leroy P."/>
            <person name="Li P."/>
            <person name="You F.M."/>
            <person name="Sun Q."/>
            <person name="Liu Z."/>
            <person name="Lyons E."/>
            <person name="Wicker T."/>
            <person name="Salzberg S.L."/>
            <person name="Devos K.M."/>
            <person name="Dvorak J."/>
        </authorList>
    </citation>
    <scope>NUCLEOTIDE SEQUENCE [LARGE SCALE GENOMIC DNA]</scope>
    <source>
        <strain evidence="1">cv. AL8/78</strain>
    </source>
</reference>
<reference evidence="1" key="4">
    <citation type="submission" date="2019-03" db="UniProtKB">
        <authorList>
            <consortium name="EnsemblPlants"/>
        </authorList>
    </citation>
    <scope>IDENTIFICATION</scope>
</reference>
<keyword evidence="2" id="KW-1185">Reference proteome</keyword>
<reference evidence="1" key="5">
    <citation type="journal article" date="2021" name="G3 (Bethesda)">
        <title>Aegilops tauschii genome assembly Aet v5.0 features greater sequence contiguity and improved annotation.</title>
        <authorList>
            <person name="Wang L."/>
            <person name="Zhu T."/>
            <person name="Rodriguez J.C."/>
            <person name="Deal K.R."/>
            <person name="Dubcovsky J."/>
            <person name="McGuire P.E."/>
            <person name="Lux T."/>
            <person name="Spannagl M."/>
            <person name="Mayer K.F.X."/>
            <person name="Baldrich P."/>
            <person name="Meyers B.C."/>
            <person name="Huo N."/>
            <person name="Gu Y.Q."/>
            <person name="Zhou H."/>
            <person name="Devos K.M."/>
            <person name="Bennetzen J.L."/>
            <person name="Unver T."/>
            <person name="Budak H."/>
            <person name="Gulick P.J."/>
            <person name="Galiba G."/>
            <person name="Kalapos B."/>
            <person name="Nelson D.R."/>
            <person name="Li P."/>
            <person name="You F.M."/>
            <person name="Luo M.C."/>
            <person name="Dvorak J."/>
        </authorList>
    </citation>
    <scope>NUCLEOTIDE SEQUENCE [LARGE SCALE GENOMIC DNA]</scope>
    <source>
        <strain evidence="1">cv. AL8/78</strain>
    </source>
</reference>
<dbReference type="Proteomes" id="UP000015105">
    <property type="component" value="Chromosome 3D"/>
</dbReference>
<dbReference type="EnsemblPlants" id="AET3Gv21055200.3">
    <property type="protein sequence ID" value="AET3Gv21055200.3"/>
    <property type="gene ID" value="AET3Gv21055200"/>
</dbReference>
<reference evidence="2" key="2">
    <citation type="journal article" date="2017" name="Nat. Plants">
        <title>The Aegilops tauschii genome reveals multiple impacts of transposons.</title>
        <authorList>
            <person name="Zhao G."/>
            <person name="Zou C."/>
            <person name="Li K."/>
            <person name="Wang K."/>
            <person name="Li T."/>
            <person name="Gao L."/>
            <person name="Zhang X."/>
            <person name="Wang H."/>
            <person name="Yang Z."/>
            <person name="Liu X."/>
            <person name="Jiang W."/>
            <person name="Mao L."/>
            <person name="Kong X."/>
            <person name="Jiao Y."/>
            <person name="Jia J."/>
        </authorList>
    </citation>
    <scope>NUCLEOTIDE SEQUENCE [LARGE SCALE GENOMIC DNA]</scope>
    <source>
        <strain evidence="2">cv. AL8/78</strain>
    </source>
</reference>